<keyword evidence="2" id="KW-1185">Reference proteome</keyword>
<dbReference type="Proteomes" id="UP000005018">
    <property type="component" value="Chromosome 5"/>
</dbReference>
<protein>
    <submittedName>
        <fullName evidence="1">Uncharacterized protein</fullName>
    </submittedName>
</protein>
<dbReference type="eggNOG" id="ENOG502RQ0D">
    <property type="taxonomic scope" value="Eukaryota"/>
</dbReference>
<reference evidence="1 2" key="1">
    <citation type="journal article" date="2012" name="PLoS ONE">
        <title>Sequence and analysis of the genome of the pathogenic yeast Candida orthopsilosis.</title>
        <authorList>
            <person name="Riccombeni A."/>
            <person name="Vidanes G."/>
            <person name="Proux-Wera E."/>
            <person name="Wolfe K.H."/>
            <person name="Butler G."/>
        </authorList>
    </citation>
    <scope>NUCLEOTIDE SEQUENCE [LARGE SCALE GENOMIC DNA]</scope>
    <source>
        <strain evidence="1 2">Co 90-125</strain>
    </source>
</reference>
<gene>
    <name evidence="1" type="ORF">CORT_0E00460</name>
</gene>
<dbReference type="GeneID" id="14541234"/>
<dbReference type="AlphaFoldDB" id="H8X6M5"/>
<dbReference type="HOGENOM" id="CLU_037761_0_0_1"/>
<evidence type="ECO:0000313" key="2">
    <source>
        <dbReference type="Proteomes" id="UP000005018"/>
    </source>
</evidence>
<proteinExistence type="predicted"/>
<dbReference type="EMBL" id="HE681723">
    <property type="protein sequence ID" value="CCG23636.1"/>
    <property type="molecule type" value="Genomic_DNA"/>
</dbReference>
<dbReference type="OrthoDB" id="4095311at2759"/>
<sequence length="539" mass="61684">MDISIQQIQENQIKELKNGHVSVTSLEKLKVQLRDDANRESEIVTKNISAIVQSFNKIINENIDVNAEDFTLLVGIYQFLVNLVARSDRNREFFVTESGEVHEFWKLTQSLLDRQDNSLKRLIFIFIGQFIVESQSVSNYMRFLHNQGFHKSVYSHLDDNNIEAFDVGYELIKSNADHLDISDTTLIERTKSKLDHYFQESEDTEILEKLVEIIAYSGPDRDAFGNVLSLLSQVEDKDLARKMLVVASLLFTNKPADIPFDQLTTRNPYVFAVCGIAIGNCIKSDATKKSTYELIDANFGINNLINTFFKKFKITDLIQVQAIHMWTNLMDVTISEEIIKQYTEELIALNQIVIDNSQYYCEIAALYFKFLKKLLILTPEEIPMAFVKQINQLDNDMPDHIRVKYILLQKLNFDMGNANNELLQLIKSIVAQVDQSDVLEQIKTISIVNQHLNSGKLVLNPQTITEIYLQPLTVILKQMHESEVSSTPDAKSWQAKAFKNNLKYTAVITTKVVELISGDLPSINFDELHQICAEILLAE</sequence>
<organism evidence="1 2">
    <name type="scientific">Candida orthopsilosis (strain 90-125)</name>
    <name type="common">Yeast</name>
    <dbReference type="NCBI Taxonomy" id="1136231"/>
    <lineage>
        <taxon>Eukaryota</taxon>
        <taxon>Fungi</taxon>
        <taxon>Dikarya</taxon>
        <taxon>Ascomycota</taxon>
        <taxon>Saccharomycotina</taxon>
        <taxon>Pichiomycetes</taxon>
        <taxon>Debaryomycetaceae</taxon>
        <taxon>Candida/Lodderomyces clade</taxon>
        <taxon>Candida</taxon>
    </lineage>
</organism>
<dbReference type="KEGG" id="cot:CORT_0E00460"/>
<name>H8X6M5_CANO9</name>
<accession>H8X6M5</accession>
<evidence type="ECO:0000313" key="1">
    <source>
        <dbReference type="EMBL" id="CCG23636.1"/>
    </source>
</evidence>
<dbReference type="RefSeq" id="XP_003869769.1">
    <property type="nucleotide sequence ID" value="XM_003869720.1"/>
</dbReference>